<proteinExistence type="predicted"/>
<dbReference type="EMBL" id="VSSQ01091764">
    <property type="protein sequence ID" value="MPN37236.1"/>
    <property type="molecule type" value="Genomic_DNA"/>
</dbReference>
<comment type="caution">
    <text evidence="1">The sequence shown here is derived from an EMBL/GenBank/DDBJ whole genome shotgun (WGS) entry which is preliminary data.</text>
</comment>
<reference evidence="1" key="1">
    <citation type="submission" date="2019-08" db="EMBL/GenBank/DDBJ databases">
        <authorList>
            <person name="Kucharzyk K."/>
            <person name="Murdoch R.W."/>
            <person name="Higgins S."/>
            <person name="Loffler F."/>
        </authorList>
    </citation>
    <scope>NUCLEOTIDE SEQUENCE</scope>
</reference>
<sequence>MQHQRGFGHDLFDLAQKLLLQVGLEALRVNAVAGADGNGQRVDPGAIDKGAGLLRLGVADLGGGNATLKRLLGGADGAKLALDRNVQRAAEIHNALGHRNVFFKRQRGGVDHDRSEAVAHRTIDVLLLRMVKMDHAGDFCSVRNRLYTLNEVVTLKLQFAGVNGKDHGRLQGLAPFNHRI</sequence>
<evidence type="ECO:0000313" key="1">
    <source>
        <dbReference type="EMBL" id="MPN37236.1"/>
    </source>
</evidence>
<organism evidence="1">
    <name type="scientific">bioreactor metagenome</name>
    <dbReference type="NCBI Taxonomy" id="1076179"/>
    <lineage>
        <taxon>unclassified sequences</taxon>
        <taxon>metagenomes</taxon>
        <taxon>ecological metagenomes</taxon>
    </lineage>
</organism>
<name>A0A645HF92_9ZZZZ</name>
<dbReference type="AlphaFoldDB" id="A0A645HF92"/>
<accession>A0A645HF92</accession>
<protein>
    <submittedName>
        <fullName evidence="1">Uncharacterized protein</fullName>
    </submittedName>
</protein>
<gene>
    <name evidence="1" type="ORF">SDC9_184752</name>
</gene>